<dbReference type="GO" id="GO:0006302">
    <property type="term" value="P:double-strand break repair"/>
    <property type="evidence" value="ECO:0007669"/>
    <property type="project" value="InterPro"/>
</dbReference>
<reference evidence="3" key="1">
    <citation type="journal article" date="2014" name="Int. J. Syst. Evol. Microbiol.">
        <title>Complete genome sequence of Corynebacterium casei LMG S-19264T (=DSM 44701T), isolated from a smear-ripened cheese.</title>
        <authorList>
            <consortium name="US DOE Joint Genome Institute (JGI-PGF)"/>
            <person name="Walter F."/>
            <person name="Albersmeier A."/>
            <person name="Kalinowski J."/>
            <person name="Ruckert C."/>
        </authorList>
    </citation>
    <scope>NUCLEOTIDE SEQUENCE</scope>
    <source>
        <strain evidence="3">CGMCC 1.12195</strain>
    </source>
</reference>
<dbReference type="PANTHER" id="PTHR32114">
    <property type="entry name" value="ABC TRANSPORTER ABCH.3"/>
    <property type="match status" value="1"/>
</dbReference>
<dbReference type="RefSeq" id="WP_188507246.1">
    <property type="nucleotide sequence ID" value="NZ_BMER01000004.1"/>
</dbReference>
<feature type="coiled-coil region" evidence="1">
    <location>
        <begin position="897"/>
        <end position="959"/>
    </location>
</feature>
<proteinExistence type="predicted"/>
<protein>
    <submittedName>
        <fullName evidence="3">Nuclease SbcCD subunit C</fullName>
    </submittedName>
</protein>
<gene>
    <name evidence="3" type="primary">sbcC</name>
    <name evidence="3" type="ORF">GCM10007415_33570</name>
</gene>
<keyword evidence="4" id="KW-1185">Reference proteome</keyword>
<dbReference type="Gene3D" id="3.40.50.300">
    <property type="entry name" value="P-loop containing nucleotide triphosphate hydrolases"/>
    <property type="match status" value="2"/>
</dbReference>
<feature type="domain" description="Rad50/SbcC-type AAA" evidence="2">
    <location>
        <begin position="6"/>
        <end position="241"/>
    </location>
</feature>
<dbReference type="EMBL" id="BMER01000004">
    <property type="protein sequence ID" value="GGG95648.1"/>
    <property type="molecule type" value="Genomic_DNA"/>
</dbReference>
<sequence length="1243" mass="139538">MKILAIRIRNLASLEGSTEIDFTREPLRSTGIFAITGPTGAGKSTILDALCLALYAKTPRYAQAREIGIELADVQGSTINQSDVRAMLRDGTAEGYAEVDFVGIDGQHYRANWSVRRARNRIEGSLQQANTTLKNLTADSDIGGRKTELLPEITRLVGLNYDQFTRSVLLAQGDFTAFLKADKDQKASLLEKLTGTNIYSALSKKVFERHREEDQQLKFLQQRQEGIAILTIEELANLKEQEATLAKNLDELNARIDAVVKEIKWHEDLSNHQDHVAQAHQMQQARIIEKEQAGDREKYLQQVEQVQSTHTWIDALRDATDLFAQRQEALTKTQAQGLLLADRVAEIEATVIEAIEHLASQTVNEEEAKPLLDQAKKLDVQLQATEVEIAAAQQQLDIREAKREASQKHLLQHRHEAESLAQQIEKLQEWKEKHFNRQPVAENRTRIVTKLDDARMQLEAIETASKTAIRYETAIKEKTTEHTHFTQRSGNLTKEVSEAKRQLEALQRELSAHSIEQLHEENKALSAMVEDIRNATDAWRQVYKTQQDISALSEKAVHTQKELADNDAALAAAVTALQAVTEQRKASAAMLAKAMLAASENVEALRAGLVDGQPCPVCGSETHRYVHENPQLNQVLDELKKAHDTLEMSYNDHLSSYSQLSQSATLFAQTITAIERDIQIKHAELRVFMNDWETLVVSQACSGIAAEEREAWLAEQLTHAKAKQDTIARQLEHYQTVQSRRETVRQAWQHLQSEHTAMLDELKDSAHILQTLNERLTLVQSEQSANANRLGQSLNSLQAYFPDDLWIANWKSQPDAFLESINTFADEWEQVTEVLARDRNKLDVLQATIAGLQNEEHTLAADAAQSRRDLAGKQAIYQTLSKSRQSIFAGEAVGVIEAQLKQQVVEAQEQLNSQKQQQERLQTDRARANVTAMEIEREIARLEKRRGELSGKIEQWLTEYNAKQQDTLDRDGLQALLAHPVAWIAEERAALSAIEHGITQATSVLDERMRVLAQHKKKQPSDQSPDVLSEQVAALQTSRLASQQDHSEIGFQLKQHEANKRQLGDLLATIQAQATIVENWSKLNEIIGSADGKKFRQVAQEYTLDVLLTYANVHLEVLSKRYCLQRIPNTLGLQVIDQDMGDEVRTVYSLSGGESFLVSLALALGLASLSANRMNVESLFIDEGFGSLDPDTLNIAMDALERLHNQGRKVGVISHVQEMTERIPVQIKVTKLQQGRSGVAVVE</sequence>
<dbReference type="Pfam" id="PF13476">
    <property type="entry name" value="AAA_23"/>
    <property type="match status" value="1"/>
</dbReference>
<evidence type="ECO:0000313" key="3">
    <source>
        <dbReference type="EMBL" id="GGG95648.1"/>
    </source>
</evidence>
<organism evidence="3 4">
    <name type="scientific">Parapedobacter pyrenivorans</name>
    <dbReference type="NCBI Taxonomy" id="1305674"/>
    <lineage>
        <taxon>Bacteria</taxon>
        <taxon>Pseudomonadati</taxon>
        <taxon>Bacteroidota</taxon>
        <taxon>Sphingobacteriia</taxon>
        <taxon>Sphingobacteriales</taxon>
        <taxon>Sphingobacteriaceae</taxon>
        <taxon>Parapedobacter</taxon>
    </lineage>
</organism>
<feature type="coiled-coil region" evidence="1">
    <location>
        <begin position="235"/>
        <end position="269"/>
    </location>
</feature>
<dbReference type="Pfam" id="PF13558">
    <property type="entry name" value="SbcC_Walker_B"/>
    <property type="match status" value="1"/>
</dbReference>
<reference evidence="3" key="2">
    <citation type="submission" date="2020-09" db="EMBL/GenBank/DDBJ databases">
        <authorList>
            <person name="Sun Q."/>
            <person name="Zhou Y."/>
        </authorList>
    </citation>
    <scope>NUCLEOTIDE SEQUENCE</scope>
    <source>
        <strain evidence="3">CGMCC 1.12195</strain>
    </source>
</reference>
<dbReference type="InterPro" id="IPR038729">
    <property type="entry name" value="Rad50/SbcC_AAA"/>
</dbReference>
<dbReference type="SUPFAM" id="SSF52540">
    <property type="entry name" value="P-loop containing nucleoside triphosphate hydrolases"/>
    <property type="match status" value="1"/>
</dbReference>
<keyword evidence="1" id="KW-0175">Coiled coil</keyword>
<evidence type="ECO:0000313" key="4">
    <source>
        <dbReference type="Proteomes" id="UP000660862"/>
    </source>
</evidence>
<dbReference type="Proteomes" id="UP000660862">
    <property type="component" value="Unassembled WGS sequence"/>
</dbReference>
<evidence type="ECO:0000259" key="2">
    <source>
        <dbReference type="Pfam" id="PF13476"/>
    </source>
</evidence>
<dbReference type="GO" id="GO:0016887">
    <property type="term" value="F:ATP hydrolysis activity"/>
    <property type="evidence" value="ECO:0007669"/>
    <property type="project" value="InterPro"/>
</dbReference>
<evidence type="ECO:0000256" key="1">
    <source>
        <dbReference type="SAM" id="Coils"/>
    </source>
</evidence>
<name>A0A917HY22_9SPHI</name>
<feature type="coiled-coil region" evidence="1">
    <location>
        <begin position="489"/>
        <end position="535"/>
    </location>
</feature>
<comment type="caution">
    <text evidence="3">The sequence shown here is derived from an EMBL/GenBank/DDBJ whole genome shotgun (WGS) entry which is preliminary data.</text>
</comment>
<dbReference type="AlphaFoldDB" id="A0A917HY22"/>
<dbReference type="InterPro" id="IPR027417">
    <property type="entry name" value="P-loop_NTPase"/>
</dbReference>
<accession>A0A917HY22</accession>
<dbReference type="PANTHER" id="PTHR32114:SF2">
    <property type="entry name" value="ABC TRANSPORTER ABCH.3"/>
    <property type="match status" value="1"/>
</dbReference>
<feature type="coiled-coil region" evidence="1">
    <location>
        <begin position="375"/>
        <end position="404"/>
    </location>
</feature>